<evidence type="ECO:0000313" key="3">
    <source>
        <dbReference type="EMBL" id="MDW5598298.1"/>
    </source>
</evidence>
<evidence type="ECO:0000256" key="1">
    <source>
        <dbReference type="ARBA" id="ARBA00010742"/>
    </source>
</evidence>
<sequence>MAEIRVGVHPSNPSLFALRRKGILEALLAPLDATVAWVDYASGLTTLELIAEDKIDVSGTGATPPISSQANGVDVVYIAASEPRPAHGKLVVRNDDEQVTSVADLKGRKVALAHGSYQTILLAVALDQAGLTFDDVTRVDTAAEDAKSDSARGRELLEAGEVDAWIGGDPDLLAAEQAGSVRPLVDTDAVMSNRSVWFGRRDFAQRSPELLEAFVAALVEVDRWIAEQPREAAELFAEHAPGAKSAEQWEAALTRRPWGPKPISDAFAEEQQRAADLLARQGIIARTVDVRAAVVEPAAALAVA</sequence>
<proteinExistence type="inferred from homology"/>
<feature type="domain" description="Solute-binding protein family 3/N-terminal" evidence="2">
    <location>
        <begin position="3"/>
        <end position="228"/>
    </location>
</feature>
<dbReference type="InterPro" id="IPR015168">
    <property type="entry name" value="SsuA/THI5"/>
</dbReference>
<protein>
    <submittedName>
        <fullName evidence="3">ABC transporter substrate-binding protein</fullName>
    </submittedName>
</protein>
<accession>A0ABU4HYB8</accession>
<dbReference type="EMBL" id="JAWSTH010000132">
    <property type="protein sequence ID" value="MDW5598298.1"/>
    <property type="molecule type" value="Genomic_DNA"/>
</dbReference>
<dbReference type="Gene3D" id="3.40.190.10">
    <property type="entry name" value="Periplasmic binding protein-like II"/>
    <property type="match status" value="2"/>
</dbReference>
<reference evidence="3 4" key="2">
    <citation type="submission" date="2023-10" db="EMBL/GenBank/DDBJ databases">
        <authorList>
            <person name="Han X.F."/>
        </authorList>
    </citation>
    <scope>NUCLEOTIDE SEQUENCE [LARGE SCALE GENOMIC DNA]</scope>
    <source>
        <strain evidence="3 4">KCTC 39840</strain>
    </source>
</reference>
<dbReference type="Pfam" id="PF09084">
    <property type="entry name" value="NMT1"/>
    <property type="match status" value="1"/>
</dbReference>
<name>A0ABU4HYB8_9ACTN</name>
<dbReference type="SUPFAM" id="SSF53850">
    <property type="entry name" value="Periplasmic binding protein-like II"/>
    <property type="match status" value="1"/>
</dbReference>
<reference evidence="4" key="1">
    <citation type="submission" date="2023-07" db="EMBL/GenBank/DDBJ databases">
        <title>Conexibacter stalactiti sp. nov., isolated from stalactites in a lava cave and emended description of the genus Conexibacter.</title>
        <authorList>
            <person name="Lee S.D."/>
        </authorList>
    </citation>
    <scope>NUCLEOTIDE SEQUENCE [LARGE SCALE GENOMIC DNA]</scope>
    <source>
        <strain evidence="4">KCTC 39840</strain>
    </source>
</reference>
<dbReference type="PANTHER" id="PTHR30024">
    <property type="entry name" value="ALIPHATIC SULFONATES-BINDING PROTEIN-RELATED"/>
    <property type="match status" value="1"/>
</dbReference>
<keyword evidence="4" id="KW-1185">Reference proteome</keyword>
<dbReference type="InterPro" id="IPR001638">
    <property type="entry name" value="Solute-binding_3/MltF_N"/>
</dbReference>
<dbReference type="RefSeq" id="WP_318600823.1">
    <property type="nucleotide sequence ID" value="NZ_JAWSTH010000132.1"/>
</dbReference>
<evidence type="ECO:0000313" key="4">
    <source>
        <dbReference type="Proteomes" id="UP001284601"/>
    </source>
</evidence>
<gene>
    <name evidence="3" type="ORF">R7226_28325</name>
</gene>
<dbReference type="PANTHER" id="PTHR30024:SF42">
    <property type="entry name" value="ALIPHATIC SULFONATES-BINDING PROTEIN-RELATED"/>
    <property type="match status" value="1"/>
</dbReference>
<comment type="similarity">
    <text evidence="1">Belongs to the bacterial solute-binding protein SsuA/TauA family.</text>
</comment>
<dbReference type="SMART" id="SM00062">
    <property type="entry name" value="PBPb"/>
    <property type="match status" value="1"/>
</dbReference>
<evidence type="ECO:0000259" key="2">
    <source>
        <dbReference type="SMART" id="SM00062"/>
    </source>
</evidence>
<comment type="caution">
    <text evidence="3">The sequence shown here is derived from an EMBL/GenBank/DDBJ whole genome shotgun (WGS) entry which is preliminary data.</text>
</comment>
<organism evidence="3 4">
    <name type="scientific">Conexibacter stalactiti</name>
    <dbReference type="NCBI Taxonomy" id="1940611"/>
    <lineage>
        <taxon>Bacteria</taxon>
        <taxon>Bacillati</taxon>
        <taxon>Actinomycetota</taxon>
        <taxon>Thermoleophilia</taxon>
        <taxon>Solirubrobacterales</taxon>
        <taxon>Conexibacteraceae</taxon>
        <taxon>Conexibacter</taxon>
    </lineage>
</organism>
<dbReference type="Proteomes" id="UP001284601">
    <property type="component" value="Unassembled WGS sequence"/>
</dbReference>